<dbReference type="AlphaFoldDB" id="A0A9W8Z6N5"/>
<evidence type="ECO:0000313" key="2">
    <source>
        <dbReference type="Proteomes" id="UP001140510"/>
    </source>
</evidence>
<gene>
    <name evidence="1" type="ORF">N0V91_009898</name>
</gene>
<dbReference type="OrthoDB" id="5423818at2759"/>
<reference evidence="1" key="1">
    <citation type="submission" date="2022-10" db="EMBL/GenBank/DDBJ databases">
        <title>Tapping the CABI collections for fungal endophytes: first genome assemblies for Collariella, Neodidymelliopsis, Ascochyta clinopodiicola, Didymella pomorum, Didymosphaeria variabile, Neocosmospora piperis and Neocucurbitaria cava.</title>
        <authorList>
            <person name="Hill R."/>
        </authorList>
    </citation>
    <scope>NUCLEOTIDE SEQUENCE</scope>
    <source>
        <strain evidence="1">IMI 355091</strain>
    </source>
</reference>
<proteinExistence type="predicted"/>
<sequence>MQALTVYILVRLQEGETPDNNHDVLLLSTLFIVACTLNEQVNFGLCIARSGLYSGPTRHDWIFEESRRRLALVYQILKMLFSLDPATSCTDPDGFLLAPLPAKKQLWEASDAEIWMVERSRDGPVSSVFGVLTGGQMVRLQEQQIIMPNEVGFPSGLDEEESARNWQEWCAGMDGLGALVTLATSLSAA</sequence>
<protein>
    <submittedName>
        <fullName evidence="1">Uncharacterized protein</fullName>
    </submittedName>
</protein>
<dbReference type="EMBL" id="JAPEVA010000120">
    <property type="protein sequence ID" value="KAJ4398847.1"/>
    <property type="molecule type" value="Genomic_DNA"/>
</dbReference>
<dbReference type="Proteomes" id="UP001140510">
    <property type="component" value="Unassembled WGS sequence"/>
</dbReference>
<name>A0A9W8Z6N5_9PLEO</name>
<comment type="caution">
    <text evidence="1">The sequence shown here is derived from an EMBL/GenBank/DDBJ whole genome shotgun (WGS) entry which is preliminary data.</text>
</comment>
<keyword evidence="2" id="KW-1185">Reference proteome</keyword>
<accession>A0A9W8Z6N5</accession>
<organism evidence="1 2">
    <name type="scientific">Didymella pomorum</name>
    <dbReference type="NCBI Taxonomy" id="749634"/>
    <lineage>
        <taxon>Eukaryota</taxon>
        <taxon>Fungi</taxon>
        <taxon>Dikarya</taxon>
        <taxon>Ascomycota</taxon>
        <taxon>Pezizomycotina</taxon>
        <taxon>Dothideomycetes</taxon>
        <taxon>Pleosporomycetidae</taxon>
        <taxon>Pleosporales</taxon>
        <taxon>Pleosporineae</taxon>
        <taxon>Didymellaceae</taxon>
        <taxon>Didymella</taxon>
    </lineage>
</organism>
<evidence type="ECO:0000313" key="1">
    <source>
        <dbReference type="EMBL" id="KAJ4398847.1"/>
    </source>
</evidence>